<sequence>MDWELYFKNIILERGYDYYQMNAVEILNASKNAVEANVTGRASYDVRISLKDDNITSMYCSCPYEDNCKHLAAVLYYMDNHPEIFSKDNNIRDLVYNVSLNDLQNFLIEEFENDNGLLNRFRIFADLDIDENFYIEKLKNSFSKPVNIIRFTEEDIPFLIKSNHFDLVLKLSKLMVDYLEEIYNYDYDAFYIILHKLDTIMIGLFNKGYEKPVLDFLADIILNSDNIEILDMLTDTYSRIGDVEKLFEDNLKS</sequence>
<name>A0A0U3CKA8_9EURY</name>
<dbReference type="Pfam" id="PF04434">
    <property type="entry name" value="SWIM"/>
    <property type="match status" value="1"/>
</dbReference>
<dbReference type="AlphaFoldDB" id="A0A0U3CKA8"/>
<organism evidence="3 4">
    <name type="scientific">Methanobrevibacter millerae</name>
    <dbReference type="NCBI Taxonomy" id="230361"/>
    <lineage>
        <taxon>Archaea</taxon>
        <taxon>Methanobacteriati</taxon>
        <taxon>Methanobacteriota</taxon>
        <taxon>Methanomada group</taxon>
        <taxon>Methanobacteria</taxon>
        <taxon>Methanobacteriales</taxon>
        <taxon>Methanobacteriaceae</taxon>
        <taxon>Methanobrevibacter</taxon>
    </lineage>
</organism>
<evidence type="ECO:0000313" key="3">
    <source>
        <dbReference type="EMBL" id="ALT68956.1"/>
    </source>
</evidence>
<reference evidence="3 4" key="1">
    <citation type="submission" date="2015-04" db="EMBL/GenBank/DDBJ databases">
        <title>The complete genome sequence of the rumen methanogen Methanobrevibacter millerae SM9.</title>
        <authorList>
            <person name="Leahy S.C."/>
            <person name="Kelly W.J."/>
            <person name="Pacheco D.M."/>
            <person name="Li D."/>
            <person name="Altermann E."/>
            <person name="Attwood G.T."/>
        </authorList>
    </citation>
    <scope>NUCLEOTIDE SEQUENCE [LARGE SCALE GENOMIC DNA]</scope>
    <source>
        <strain evidence="3 4">SM9</strain>
    </source>
</reference>
<feature type="domain" description="SWIM-type" evidence="2">
    <location>
        <begin position="44"/>
        <end position="79"/>
    </location>
</feature>
<dbReference type="RefSeq" id="WP_058739231.1">
    <property type="nucleotide sequence ID" value="NZ_CP011266.1"/>
</dbReference>
<gene>
    <name evidence="3" type="ORF">sm9_1172</name>
</gene>
<dbReference type="KEGG" id="mmil:sm9_1172"/>
<evidence type="ECO:0000256" key="1">
    <source>
        <dbReference type="PROSITE-ProRule" id="PRU00325"/>
    </source>
</evidence>
<evidence type="ECO:0000313" key="4">
    <source>
        <dbReference type="Proteomes" id="UP000067738"/>
    </source>
</evidence>
<dbReference type="Proteomes" id="UP000067738">
    <property type="component" value="Chromosome"/>
</dbReference>
<dbReference type="GeneID" id="26736132"/>
<dbReference type="GO" id="GO:0008270">
    <property type="term" value="F:zinc ion binding"/>
    <property type="evidence" value="ECO:0007669"/>
    <property type="project" value="UniProtKB-KW"/>
</dbReference>
<keyword evidence="1" id="KW-0862">Zinc</keyword>
<keyword evidence="1" id="KW-0863">Zinc-finger</keyword>
<accession>A0A0U3CKA8</accession>
<keyword evidence="1" id="KW-0479">Metal-binding</keyword>
<dbReference type="PROSITE" id="PS50966">
    <property type="entry name" value="ZF_SWIM"/>
    <property type="match status" value="1"/>
</dbReference>
<proteinExistence type="predicted"/>
<keyword evidence="4" id="KW-1185">Reference proteome</keyword>
<dbReference type="InterPro" id="IPR007527">
    <property type="entry name" value="Znf_SWIM"/>
</dbReference>
<dbReference type="OrthoDB" id="41163at2157"/>
<protein>
    <submittedName>
        <fullName evidence="3">Zinc finger SWIM domain-containing protein</fullName>
    </submittedName>
</protein>
<evidence type="ECO:0000259" key="2">
    <source>
        <dbReference type="PROSITE" id="PS50966"/>
    </source>
</evidence>
<dbReference type="PATRIC" id="fig|230361.4.peg.1211"/>
<dbReference type="EMBL" id="CP011266">
    <property type="protein sequence ID" value="ALT68956.1"/>
    <property type="molecule type" value="Genomic_DNA"/>
</dbReference>